<gene>
    <name evidence="1" type="ORF">CLV91_0095</name>
</gene>
<name>A0A495EB26_9FLAO</name>
<dbReference type="OrthoDB" id="2599194at2"/>
<protein>
    <submittedName>
        <fullName evidence="1">Uncharacterized protein DUF1569</fullName>
    </submittedName>
</protein>
<comment type="caution">
    <text evidence="1">The sequence shown here is derived from an EMBL/GenBank/DDBJ whole genome shotgun (WGS) entry which is preliminary data.</text>
</comment>
<reference evidence="1 2" key="1">
    <citation type="submission" date="2018-10" db="EMBL/GenBank/DDBJ databases">
        <title>Genomic Encyclopedia of Archaeal and Bacterial Type Strains, Phase II (KMG-II): from individual species to whole genera.</title>
        <authorList>
            <person name="Goeker M."/>
        </authorList>
    </citation>
    <scope>NUCLEOTIDE SEQUENCE [LARGE SCALE GENOMIC DNA]</scope>
    <source>
        <strain evidence="1 2">DSM 25230</strain>
    </source>
</reference>
<accession>A0A495EB26</accession>
<dbReference type="RefSeq" id="WP_121062882.1">
    <property type="nucleotide sequence ID" value="NZ_RBIQ01000007.1"/>
</dbReference>
<dbReference type="AlphaFoldDB" id="A0A495EB26"/>
<dbReference type="Gene3D" id="1.20.120.450">
    <property type="entry name" value="dinb family like domain"/>
    <property type="match status" value="1"/>
</dbReference>
<dbReference type="EMBL" id="RBIQ01000007">
    <property type="protein sequence ID" value="RKR14026.1"/>
    <property type="molecule type" value="Genomic_DNA"/>
</dbReference>
<evidence type="ECO:0000313" key="2">
    <source>
        <dbReference type="Proteomes" id="UP000269412"/>
    </source>
</evidence>
<proteinExistence type="predicted"/>
<sequence>MKSLFNEEAYKEVINRINNLKDNSQRQWGKMSLGQMAWHCQYPLKIAIKNKESDKKANFIIRLFVKKSMYNDKPWRKSLPTAPALKTKEEKDITTEIEKLKELVIEFYALKAREKWHSHPVFGVLTHDQWGKMEYKHLDHHLKQFGV</sequence>
<dbReference type="InterPro" id="IPR011463">
    <property type="entry name" value="DUF1569"/>
</dbReference>
<dbReference type="Proteomes" id="UP000269412">
    <property type="component" value="Unassembled WGS sequence"/>
</dbReference>
<dbReference type="Pfam" id="PF07606">
    <property type="entry name" value="DUF1569"/>
    <property type="match status" value="1"/>
</dbReference>
<organism evidence="1 2">
    <name type="scientific">Maribacter vaceletii</name>
    <dbReference type="NCBI Taxonomy" id="1206816"/>
    <lineage>
        <taxon>Bacteria</taxon>
        <taxon>Pseudomonadati</taxon>
        <taxon>Bacteroidota</taxon>
        <taxon>Flavobacteriia</taxon>
        <taxon>Flavobacteriales</taxon>
        <taxon>Flavobacteriaceae</taxon>
        <taxon>Maribacter</taxon>
    </lineage>
</organism>
<dbReference type="InterPro" id="IPR034660">
    <property type="entry name" value="DinB/YfiT-like"/>
</dbReference>
<keyword evidence="2" id="KW-1185">Reference proteome</keyword>
<evidence type="ECO:0000313" key="1">
    <source>
        <dbReference type="EMBL" id="RKR14026.1"/>
    </source>
</evidence>